<evidence type="ECO:0000256" key="1">
    <source>
        <dbReference type="ARBA" id="ARBA00006284"/>
    </source>
</evidence>
<dbReference type="EC" id="2.7.1.31" evidence="5"/>
<dbReference type="NCBIfam" id="TIGR00045">
    <property type="entry name" value="glycerate kinase"/>
    <property type="match status" value="1"/>
</dbReference>
<dbReference type="InterPro" id="IPR018193">
    <property type="entry name" value="Glyc_kinase_flavodox-like_fold"/>
</dbReference>
<accession>A0ABX0SIC4</accession>
<evidence type="ECO:0000313" key="5">
    <source>
        <dbReference type="EMBL" id="NIH58137.1"/>
    </source>
</evidence>
<dbReference type="Proteomes" id="UP000749311">
    <property type="component" value="Unassembled WGS sequence"/>
</dbReference>
<dbReference type="InterPro" id="IPR036129">
    <property type="entry name" value="Glycerate_kinase_sf"/>
</dbReference>
<dbReference type="PIRSF" id="PIRSF006078">
    <property type="entry name" value="GlxK"/>
    <property type="match status" value="1"/>
</dbReference>
<protein>
    <submittedName>
        <fullName evidence="5">Glycerate kinase</fullName>
        <ecNumber evidence="5">2.7.1.31</ecNumber>
    </submittedName>
</protein>
<evidence type="ECO:0000256" key="4">
    <source>
        <dbReference type="PIRNR" id="PIRNR006078"/>
    </source>
</evidence>
<dbReference type="InterPro" id="IPR004381">
    <property type="entry name" value="Glycerate_kinase"/>
</dbReference>
<evidence type="ECO:0000256" key="3">
    <source>
        <dbReference type="ARBA" id="ARBA00022777"/>
    </source>
</evidence>
<dbReference type="PANTHER" id="PTHR21599:SF0">
    <property type="entry name" value="GLYCERATE KINASE"/>
    <property type="match status" value="1"/>
</dbReference>
<comment type="similarity">
    <text evidence="1 4">Belongs to the glycerate kinase type-1 family.</text>
</comment>
<proteinExistence type="inferred from homology"/>
<dbReference type="EMBL" id="JAAMOZ010000002">
    <property type="protein sequence ID" value="NIH58137.1"/>
    <property type="molecule type" value="Genomic_DNA"/>
</dbReference>
<dbReference type="Gene3D" id="3.40.50.10350">
    <property type="entry name" value="Glycerate kinase, domain 1"/>
    <property type="match status" value="1"/>
</dbReference>
<dbReference type="SUPFAM" id="SSF110738">
    <property type="entry name" value="Glycerate kinase I"/>
    <property type="match status" value="1"/>
</dbReference>
<name>A0ABX0SIC4_9ACTN</name>
<sequence length="397" mass="40572">MRIICAPDSFKGSMTAPEAASIMARAARACLPDARTVELPIADGGEGFTEAVSSALDARIVPTRTHDQEGRPHDTAFGLVDTADGRVALLDVASTSGLELVPAGQRHVIAYSSRGLGELIGAALDTGAKRLVIGIGGSSTNEAGAGMLAALGVRFFDADGQDIEPTPDGLRGLAEVDASGIDPRLADVEVEVASDVTNPLLGPQGASAVYGPQKGADDEQVAELDRILAHLVEVCRSAAPGGRDATLVAQWPGAGAAGGIGWALQLFLGGRLRPGLELVAELAGLDEHLRDAGLLLTGEGSVDAQTCHGKAIHRLCEHASKAGVPVLVFAGRVGIDAGLLPGDVTLVQITPSGMPLDDALRRGPENLRLAVTGALGVLAEELSLRPARTGTAPPRAR</sequence>
<dbReference type="InterPro" id="IPR018197">
    <property type="entry name" value="Glycerate_kinase_RE-like"/>
</dbReference>
<keyword evidence="6" id="KW-1185">Reference proteome</keyword>
<evidence type="ECO:0000256" key="2">
    <source>
        <dbReference type="ARBA" id="ARBA00022679"/>
    </source>
</evidence>
<evidence type="ECO:0000313" key="6">
    <source>
        <dbReference type="Proteomes" id="UP000749311"/>
    </source>
</evidence>
<dbReference type="GO" id="GO:0008887">
    <property type="term" value="F:glycerate kinase activity"/>
    <property type="evidence" value="ECO:0007669"/>
    <property type="project" value="UniProtKB-EC"/>
</dbReference>
<dbReference type="Pfam" id="PF02595">
    <property type="entry name" value="Gly_kinase"/>
    <property type="match status" value="1"/>
</dbReference>
<reference evidence="5 6" key="1">
    <citation type="submission" date="2020-02" db="EMBL/GenBank/DDBJ databases">
        <title>Sequencing the genomes of 1000 actinobacteria strains.</title>
        <authorList>
            <person name="Klenk H.-P."/>
        </authorList>
    </citation>
    <scope>NUCLEOTIDE SEQUENCE [LARGE SCALE GENOMIC DNA]</scope>
    <source>
        <strain evidence="5 6">DSM 19609</strain>
    </source>
</reference>
<dbReference type="PANTHER" id="PTHR21599">
    <property type="entry name" value="GLYCERATE KINASE"/>
    <property type="match status" value="1"/>
</dbReference>
<keyword evidence="2 4" id="KW-0808">Transferase</keyword>
<dbReference type="Gene3D" id="3.90.1510.10">
    <property type="entry name" value="Glycerate kinase, domain 2"/>
    <property type="match status" value="1"/>
</dbReference>
<organism evidence="5 6">
    <name type="scientific">Brooklawnia cerclae</name>
    <dbReference type="NCBI Taxonomy" id="349934"/>
    <lineage>
        <taxon>Bacteria</taxon>
        <taxon>Bacillati</taxon>
        <taxon>Actinomycetota</taxon>
        <taxon>Actinomycetes</taxon>
        <taxon>Propionibacteriales</taxon>
        <taxon>Propionibacteriaceae</taxon>
        <taxon>Brooklawnia</taxon>
    </lineage>
</organism>
<dbReference type="RefSeq" id="WP_167169908.1">
    <property type="nucleotide sequence ID" value="NZ_BAAAOO010000006.1"/>
</dbReference>
<keyword evidence="3 4" id="KW-0418">Kinase</keyword>
<gene>
    <name evidence="5" type="ORF">FB473_002829</name>
</gene>
<comment type="caution">
    <text evidence="5">The sequence shown here is derived from an EMBL/GenBank/DDBJ whole genome shotgun (WGS) entry which is preliminary data.</text>
</comment>